<dbReference type="PANTHER" id="PTHR38593:SF1">
    <property type="entry name" value="BLR2558 PROTEIN"/>
    <property type="match status" value="1"/>
</dbReference>
<dbReference type="eggNOG" id="COG3652">
    <property type="taxonomic scope" value="Bacteria"/>
</dbReference>
<organism evidence="2 3">
    <name type="scientific">Terriglobus saanensis (strain ATCC BAA-1853 / DSM 23119 / SP1PR4)</name>
    <dbReference type="NCBI Taxonomy" id="401053"/>
    <lineage>
        <taxon>Bacteria</taxon>
        <taxon>Pseudomonadati</taxon>
        <taxon>Acidobacteriota</taxon>
        <taxon>Terriglobia</taxon>
        <taxon>Terriglobales</taxon>
        <taxon>Acidobacteriaceae</taxon>
        <taxon>Terriglobus</taxon>
    </lineage>
</organism>
<dbReference type="AlphaFoldDB" id="E8V8M1"/>
<gene>
    <name evidence="2" type="ordered locus">AciPR4_2198</name>
</gene>
<evidence type="ECO:0000313" key="2">
    <source>
        <dbReference type="EMBL" id="ADV83000.1"/>
    </source>
</evidence>
<dbReference type="PANTHER" id="PTHR38593">
    <property type="entry name" value="BLR2558 PROTEIN"/>
    <property type="match status" value="1"/>
</dbReference>
<dbReference type="InterPro" id="IPR025419">
    <property type="entry name" value="DUF4142"/>
</dbReference>
<dbReference type="EMBL" id="CP002467">
    <property type="protein sequence ID" value="ADV83000.1"/>
    <property type="molecule type" value="Genomic_DNA"/>
</dbReference>
<dbReference type="STRING" id="401053.AciPR4_2198"/>
<evidence type="ECO:0000313" key="3">
    <source>
        <dbReference type="Proteomes" id="UP000006844"/>
    </source>
</evidence>
<keyword evidence="3" id="KW-1185">Reference proteome</keyword>
<name>E8V8M1_TERSS</name>
<accession>E8V8M1</accession>
<dbReference type="Pfam" id="PF13628">
    <property type="entry name" value="DUF4142"/>
    <property type="match status" value="1"/>
</dbReference>
<dbReference type="KEGG" id="tsa:AciPR4_2198"/>
<proteinExistence type="predicted"/>
<feature type="domain" description="DUF4142" evidence="1">
    <location>
        <begin position="111"/>
        <end position="246"/>
    </location>
</feature>
<protein>
    <recommendedName>
        <fullName evidence="1">DUF4142 domain-containing protein</fullName>
    </recommendedName>
</protein>
<reference evidence="2 3" key="1">
    <citation type="journal article" date="2012" name="Stand. Genomic Sci.">
        <title>Complete genome sequence of Terriglobus saanensis type strain SP1PR4(T), an Acidobacteria from tundra soil.</title>
        <authorList>
            <person name="Rawat S.R."/>
            <person name="Mannisto M.K."/>
            <person name="Starovoytov V."/>
            <person name="Goodwin L."/>
            <person name="Nolan M."/>
            <person name="Hauser L."/>
            <person name="Land M."/>
            <person name="Davenport K.W."/>
            <person name="Woyke T."/>
            <person name="Haggblom M.M."/>
        </authorList>
    </citation>
    <scope>NUCLEOTIDE SEQUENCE</scope>
    <source>
        <strain evidence="3">ATCC BAA-1853 / DSM 23119 / SP1PR4</strain>
    </source>
</reference>
<dbReference type="Gene3D" id="1.20.1260.10">
    <property type="match status" value="1"/>
</dbReference>
<dbReference type="Proteomes" id="UP000006844">
    <property type="component" value="Chromosome"/>
</dbReference>
<dbReference type="HOGENOM" id="CLU_1110954_0_0_0"/>
<dbReference type="InterPro" id="IPR012347">
    <property type="entry name" value="Ferritin-like"/>
</dbReference>
<evidence type="ECO:0000259" key="1">
    <source>
        <dbReference type="Pfam" id="PF13628"/>
    </source>
</evidence>
<sequence length="250" mass="27372">MSSFIVHVGIGAKRPLLDFRSIPIPDGTSIPPAHQKARCTGHPDFTVALQTAISRNGVATLVFSSASNHTKQKHMRHLEDDMKTINKLMCCAAIAGTVALVPTKAFAATEDDKKFLAMAAQSDKNEITLSELAEQKATNPAVKTFAQHMVMEHTKMSESMAPFATSWGLNPPVEADSDHQKELNKLSKLSGNDFDKEYMDQMVSDHSKALSAFTSEAKDTKDVKFRTAVLKGKTIVAAHKNMAYDLKKKL</sequence>